<feature type="compositionally biased region" description="Basic and acidic residues" evidence="1">
    <location>
        <begin position="177"/>
        <end position="201"/>
    </location>
</feature>
<evidence type="ECO:0000313" key="3">
    <source>
        <dbReference type="Proteomes" id="UP001251528"/>
    </source>
</evidence>
<comment type="caution">
    <text evidence="2">The sequence shown here is derived from an EMBL/GenBank/DDBJ whole genome shotgun (WGS) entry which is preliminary data.</text>
</comment>
<feature type="compositionally biased region" description="Polar residues" evidence="1">
    <location>
        <begin position="77"/>
        <end position="86"/>
    </location>
</feature>
<feature type="compositionally biased region" description="Low complexity" evidence="1">
    <location>
        <begin position="209"/>
        <end position="223"/>
    </location>
</feature>
<dbReference type="Proteomes" id="UP001251528">
    <property type="component" value="Unassembled WGS sequence"/>
</dbReference>
<dbReference type="CDD" id="cd22249">
    <property type="entry name" value="UDM1_RNF168_RNF169-like"/>
    <property type="match status" value="1"/>
</dbReference>
<reference evidence="2" key="1">
    <citation type="submission" date="2023-06" db="EMBL/GenBank/DDBJ databases">
        <title>Conoideocrella luteorostrata (Hypocreales: Clavicipitaceae), a potential biocontrol fungus for elongate hemlock scale in United States Christmas tree production areas.</title>
        <authorList>
            <person name="Barrett H."/>
            <person name="Lovett B."/>
            <person name="Macias A.M."/>
            <person name="Stajich J.E."/>
            <person name="Kasson M.T."/>
        </authorList>
    </citation>
    <scope>NUCLEOTIDE SEQUENCE</scope>
    <source>
        <strain evidence="2">ARSEF 14590</strain>
    </source>
</reference>
<evidence type="ECO:0000313" key="2">
    <source>
        <dbReference type="EMBL" id="KAK2591889.1"/>
    </source>
</evidence>
<accession>A0AAJ0CHT5</accession>
<sequence length="364" mass="42049">MCSTDVYTYVYPDGHKETVNRPSLCPSSRHGIPCVNNVVFQHATQHVPYGHPVAPAFVGPASYSSPYYNHMPPTPNYTPRTSTPSYRSGDESDRSYHSSNSARRRRSSVYINGQRLESGRHGRDRERILLVDNPPTPRTPPQAFTFPSTAPSSPSFANNSPFIVDASPRGHPSRRPVIVDERNRNDRDRQRIRVEPLDGHRRDKHARQSSTSSYDSRYSYNSASEDEERRRLRLEAEQRQAEKRRLAQQEEEIRQSKMRAKIAKANAEIASRHPVPVPLKRSSTSFAAKAHAAKEREDELLEAIQKLNIKEKKREERGRVVQRDEEEAQRYRLMQRMVPRRRATVGPGSRRHRVEYDDGVYRWE</sequence>
<dbReference type="EMBL" id="JASWJB010000302">
    <property type="protein sequence ID" value="KAK2591889.1"/>
    <property type="molecule type" value="Genomic_DNA"/>
</dbReference>
<name>A0AAJ0CHT5_9HYPO</name>
<feature type="region of interest" description="Disordered" evidence="1">
    <location>
        <begin position="72"/>
        <end position="231"/>
    </location>
</feature>
<evidence type="ECO:0000256" key="1">
    <source>
        <dbReference type="SAM" id="MobiDB-lite"/>
    </source>
</evidence>
<organism evidence="2 3">
    <name type="scientific">Conoideocrella luteorostrata</name>
    <dbReference type="NCBI Taxonomy" id="1105319"/>
    <lineage>
        <taxon>Eukaryota</taxon>
        <taxon>Fungi</taxon>
        <taxon>Dikarya</taxon>
        <taxon>Ascomycota</taxon>
        <taxon>Pezizomycotina</taxon>
        <taxon>Sordariomycetes</taxon>
        <taxon>Hypocreomycetidae</taxon>
        <taxon>Hypocreales</taxon>
        <taxon>Clavicipitaceae</taxon>
        <taxon>Conoideocrella</taxon>
    </lineage>
</organism>
<dbReference type="AlphaFoldDB" id="A0AAJ0CHT5"/>
<protein>
    <submittedName>
        <fullName evidence="2">Uncharacterized protein</fullName>
    </submittedName>
</protein>
<gene>
    <name evidence="2" type="ORF">QQS21_010413</name>
</gene>
<feature type="compositionally biased region" description="Low complexity" evidence="1">
    <location>
        <begin position="143"/>
        <end position="162"/>
    </location>
</feature>
<keyword evidence="3" id="KW-1185">Reference proteome</keyword>
<proteinExistence type="predicted"/>
<feature type="compositionally biased region" description="Basic and acidic residues" evidence="1">
    <location>
        <begin position="117"/>
        <end position="129"/>
    </location>
</feature>